<dbReference type="PANTHER" id="PTHR10704">
    <property type="entry name" value="CARBOHYDRATE SULFOTRANSFERASE"/>
    <property type="match status" value="1"/>
</dbReference>
<evidence type="ECO:0000313" key="1">
    <source>
        <dbReference type="EMBL" id="MEA5519680.1"/>
    </source>
</evidence>
<dbReference type="Proteomes" id="UP001301728">
    <property type="component" value="Unassembled WGS sequence"/>
</dbReference>
<organism evidence="1 2">
    <name type="scientific">Limnoraphis robusta CCNP1315</name>
    <dbReference type="NCBI Taxonomy" id="3110306"/>
    <lineage>
        <taxon>Bacteria</taxon>
        <taxon>Bacillati</taxon>
        <taxon>Cyanobacteriota</taxon>
        <taxon>Cyanophyceae</taxon>
        <taxon>Oscillatoriophycideae</taxon>
        <taxon>Oscillatoriales</taxon>
        <taxon>Sirenicapillariaceae</taxon>
        <taxon>Limnoraphis</taxon>
    </lineage>
</organism>
<keyword evidence="1" id="KW-0808">Transferase</keyword>
<keyword evidence="2" id="KW-1185">Reference proteome</keyword>
<accession>A0ABU5TXR5</accession>
<dbReference type="InterPro" id="IPR051135">
    <property type="entry name" value="Gal/GlcNAc/GalNAc_ST"/>
</dbReference>
<dbReference type="InterPro" id="IPR027417">
    <property type="entry name" value="P-loop_NTPase"/>
</dbReference>
<name>A0ABU5TXR5_9CYAN</name>
<gene>
    <name evidence="1" type="ORF">VB854_12080</name>
</gene>
<dbReference type="EMBL" id="JAYGHT010000068">
    <property type="protein sequence ID" value="MEA5519680.1"/>
    <property type="molecule type" value="Genomic_DNA"/>
</dbReference>
<dbReference type="RefSeq" id="WP_323218946.1">
    <property type="nucleotide sequence ID" value="NZ_JAYGHT010000068.1"/>
</dbReference>
<dbReference type="Pfam" id="PF13469">
    <property type="entry name" value="Sulfotransfer_3"/>
    <property type="match status" value="1"/>
</dbReference>
<dbReference type="Gene3D" id="3.40.50.300">
    <property type="entry name" value="P-loop containing nucleotide triphosphate hydrolases"/>
    <property type="match status" value="1"/>
</dbReference>
<dbReference type="EC" id="2.8.2.-" evidence="1"/>
<reference evidence="1 2" key="1">
    <citation type="submission" date="2023-12" db="EMBL/GenBank/DDBJ databases">
        <title>Baltic Sea Cyanobacteria.</title>
        <authorList>
            <person name="Delbaje E."/>
            <person name="Fewer D.P."/>
            <person name="Shishido T.K."/>
        </authorList>
    </citation>
    <scope>NUCLEOTIDE SEQUENCE [LARGE SCALE GENOMIC DNA]</scope>
    <source>
        <strain evidence="1 2">CCNP 1315</strain>
    </source>
</reference>
<protein>
    <submittedName>
        <fullName evidence="1">Sulfotransferase</fullName>
        <ecNumber evidence="1">2.8.2.-</ecNumber>
    </submittedName>
</protein>
<evidence type="ECO:0000313" key="2">
    <source>
        <dbReference type="Proteomes" id="UP001301728"/>
    </source>
</evidence>
<dbReference type="GO" id="GO:0016740">
    <property type="term" value="F:transferase activity"/>
    <property type="evidence" value="ECO:0007669"/>
    <property type="project" value="UniProtKB-KW"/>
</dbReference>
<comment type="caution">
    <text evidence="1">The sequence shown here is derived from an EMBL/GenBank/DDBJ whole genome shotgun (WGS) entry which is preliminary data.</text>
</comment>
<dbReference type="SUPFAM" id="SSF52540">
    <property type="entry name" value="P-loop containing nucleoside triphosphate hydrolases"/>
    <property type="match status" value="1"/>
</dbReference>
<proteinExistence type="predicted"/>
<dbReference type="PANTHER" id="PTHR10704:SF44">
    <property type="entry name" value="LD35051P-RELATED"/>
    <property type="match status" value="1"/>
</dbReference>
<sequence>MKKFWKTNLKPFLSSLKVKLIGEAWKDQIRPITGFNLPFWIQYTFSEDKSSYKPKKRPWSLERLKRFIFPNLEKPIFIFGSPRSGTTFLGLCIAELLEVSYHFEPVLTKAAVRYIYTNQWDKKQTQAFYKRVYSWLLRIHFDGDLRFAEKTPRNSFILPFLYETFPDARFIHIIRDGRDASISLAERPWYRNDMKGSGAKEPGGYPFGPKARFWVEADRIEEFETTNDVHRCMWLWRRYLEGALEGSSKLPTDQYHELRYEDIVTNTQEECERLLDFLEIKNYQSRSKFCEVVIKKAKVDSIGRWKVKLSEEQLKQLEEEAGSWLKKLGYSG</sequence>